<feature type="transmembrane region" description="Helical" evidence="1">
    <location>
        <begin position="150"/>
        <end position="175"/>
    </location>
</feature>
<proteinExistence type="predicted"/>
<accession>A0A6G4A5B7</accession>
<feature type="transmembrane region" description="Helical" evidence="1">
    <location>
        <begin position="7"/>
        <end position="28"/>
    </location>
</feature>
<dbReference type="RefSeq" id="WP_163953456.1">
    <property type="nucleotide sequence ID" value="NZ_JAAIKC010000019.1"/>
</dbReference>
<dbReference type="EMBL" id="JAAIKC010000019">
    <property type="protein sequence ID" value="NEW09520.1"/>
    <property type="molecule type" value="Genomic_DNA"/>
</dbReference>
<organism evidence="2">
    <name type="scientific">Paenibacillus sp. SYP-B3998</name>
    <dbReference type="NCBI Taxonomy" id="2678564"/>
    <lineage>
        <taxon>Bacteria</taxon>
        <taxon>Bacillati</taxon>
        <taxon>Bacillota</taxon>
        <taxon>Bacilli</taxon>
        <taxon>Bacillales</taxon>
        <taxon>Paenibacillaceae</taxon>
        <taxon>Paenibacillus</taxon>
    </lineage>
</organism>
<sequence>MSNWLKTILFIIGSALLTHMPLIPSSFFRNLDTMVHEFGHAAMTLALSGKVMYIELYADHSGVTYSSITKAWALIPVSLAGYFTASLFAWFLFSAYARGKQRFGLQVMIALAVLSLVLFVRNMFGVTWLVGFVVLTILVLTLTPKWLRDFYYLLVAFICLEESVFGPFSLIVYAVQSSRRAGDATNLALHTGVPAVLWALVFTLFSLWCAKGAVQAFLGRNKGVKTSSPQPATPSYRD</sequence>
<name>A0A6G4A5B7_9BACL</name>
<keyword evidence="1" id="KW-0812">Transmembrane</keyword>
<keyword evidence="1" id="KW-1133">Transmembrane helix</keyword>
<feature type="transmembrane region" description="Helical" evidence="1">
    <location>
        <begin position="195"/>
        <end position="218"/>
    </location>
</feature>
<feature type="transmembrane region" description="Helical" evidence="1">
    <location>
        <begin position="103"/>
        <end position="120"/>
    </location>
</feature>
<keyword evidence="1" id="KW-0472">Membrane</keyword>
<protein>
    <submittedName>
        <fullName evidence="2">M50 family metallopeptidase</fullName>
    </submittedName>
</protein>
<feature type="transmembrane region" description="Helical" evidence="1">
    <location>
        <begin position="126"/>
        <end position="143"/>
    </location>
</feature>
<gene>
    <name evidence="2" type="ORF">GK047_26655</name>
</gene>
<evidence type="ECO:0000313" key="2">
    <source>
        <dbReference type="EMBL" id="NEW09520.1"/>
    </source>
</evidence>
<reference evidence="2" key="1">
    <citation type="submission" date="2020-02" db="EMBL/GenBank/DDBJ databases">
        <authorList>
            <person name="Shen X.-R."/>
            <person name="Zhang Y.-X."/>
        </authorList>
    </citation>
    <scope>NUCLEOTIDE SEQUENCE</scope>
    <source>
        <strain evidence="2">SYP-B3998</strain>
    </source>
</reference>
<dbReference type="AlphaFoldDB" id="A0A6G4A5B7"/>
<dbReference type="Pfam" id="PF13398">
    <property type="entry name" value="Peptidase_M50B"/>
    <property type="match status" value="1"/>
</dbReference>
<dbReference type="InterPro" id="IPR049500">
    <property type="entry name" value="Peptidase_M50B-like"/>
</dbReference>
<feature type="transmembrane region" description="Helical" evidence="1">
    <location>
        <begin position="71"/>
        <end position="96"/>
    </location>
</feature>
<comment type="caution">
    <text evidence="2">The sequence shown here is derived from an EMBL/GenBank/DDBJ whole genome shotgun (WGS) entry which is preliminary data.</text>
</comment>
<evidence type="ECO:0000256" key="1">
    <source>
        <dbReference type="SAM" id="Phobius"/>
    </source>
</evidence>